<sequence length="55" mass="5561">MSGTTGRERARGRLTDPAIPVLALVCAAVAASWYAPVLTWAVLGGLAGYSLSGSV</sequence>
<dbReference type="Proteomes" id="UP000694501">
    <property type="component" value="Unassembled WGS sequence"/>
</dbReference>
<dbReference type="RefSeq" id="WP_211043163.1">
    <property type="nucleotide sequence ID" value="NZ_JAELVF020000001.1"/>
</dbReference>
<organism evidence="2 3">
    <name type="scientific">Streptomyces tardus</name>
    <dbReference type="NCBI Taxonomy" id="2780544"/>
    <lineage>
        <taxon>Bacteria</taxon>
        <taxon>Bacillati</taxon>
        <taxon>Actinomycetota</taxon>
        <taxon>Actinomycetes</taxon>
        <taxon>Kitasatosporales</taxon>
        <taxon>Streptomycetaceae</taxon>
        <taxon>Streptomyces</taxon>
    </lineage>
</organism>
<evidence type="ECO:0000256" key="1">
    <source>
        <dbReference type="SAM" id="Phobius"/>
    </source>
</evidence>
<keyword evidence="1" id="KW-0812">Transmembrane</keyword>
<dbReference type="EMBL" id="JAELVF020000001">
    <property type="protein sequence ID" value="MBU7597100.1"/>
    <property type="molecule type" value="Genomic_DNA"/>
</dbReference>
<keyword evidence="3" id="KW-1185">Reference proteome</keyword>
<gene>
    <name evidence="2" type="ORF">JGS22_005480</name>
</gene>
<dbReference type="AlphaFoldDB" id="A0A949JN00"/>
<accession>A0A949JN00</accession>
<evidence type="ECO:0000313" key="2">
    <source>
        <dbReference type="EMBL" id="MBU7597100.1"/>
    </source>
</evidence>
<name>A0A949JN00_9ACTN</name>
<protein>
    <submittedName>
        <fullName evidence="2">Uncharacterized protein</fullName>
    </submittedName>
</protein>
<keyword evidence="1" id="KW-0472">Membrane</keyword>
<feature type="transmembrane region" description="Helical" evidence="1">
    <location>
        <begin position="21"/>
        <end position="43"/>
    </location>
</feature>
<reference evidence="2" key="1">
    <citation type="submission" date="2021-06" db="EMBL/GenBank/DDBJ databases">
        <title>Sequencing of actinobacteria type strains.</title>
        <authorList>
            <person name="Nguyen G.-S."/>
            <person name="Wentzel A."/>
        </authorList>
    </citation>
    <scope>NUCLEOTIDE SEQUENCE</scope>
    <source>
        <strain evidence="2">P38-E01</strain>
    </source>
</reference>
<proteinExistence type="predicted"/>
<comment type="caution">
    <text evidence="2">The sequence shown here is derived from an EMBL/GenBank/DDBJ whole genome shotgun (WGS) entry which is preliminary data.</text>
</comment>
<evidence type="ECO:0000313" key="3">
    <source>
        <dbReference type="Proteomes" id="UP000694501"/>
    </source>
</evidence>
<keyword evidence="1" id="KW-1133">Transmembrane helix</keyword>